<name>A0A838ZMV9_9FLAO</name>
<comment type="caution">
    <text evidence="1">The sequence shown here is derived from an EMBL/GenBank/DDBJ whole genome shotgun (WGS) entry which is preliminary data.</text>
</comment>
<protein>
    <submittedName>
        <fullName evidence="1">Uncharacterized protein</fullName>
    </submittedName>
</protein>
<keyword evidence="2" id="KW-1185">Reference proteome</keyword>
<accession>A0A838ZMV9</accession>
<evidence type="ECO:0000313" key="2">
    <source>
        <dbReference type="Proteomes" id="UP000552241"/>
    </source>
</evidence>
<dbReference type="AlphaFoldDB" id="A0A838ZMV9"/>
<dbReference type="Proteomes" id="UP000552241">
    <property type="component" value="Unassembled WGS sequence"/>
</dbReference>
<dbReference type="RefSeq" id="WP_182043512.1">
    <property type="nucleotide sequence ID" value="NZ_JACDZE010000002.1"/>
</dbReference>
<proteinExistence type="predicted"/>
<reference evidence="1 2" key="1">
    <citation type="submission" date="2020-07" db="EMBL/GenBank/DDBJ databases">
        <title>Moheibacter lacus sp. nov., a member of the family Flavobacteriaceae isolated from freshwater lake sediment.</title>
        <authorList>
            <person name="Liu Y."/>
        </authorList>
    </citation>
    <scope>NUCLEOTIDE SEQUENCE [LARGE SCALE GENOMIC DNA]</scope>
    <source>
        <strain evidence="1 2">BDHS18</strain>
    </source>
</reference>
<organism evidence="1 2">
    <name type="scientific">Moheibacter lacus</name>
    <dbReference type="NCBI Taxonomy" id="2745851"/>
    <lineage>
        <taxon>Bacteria</taxon>
        <taxon>Pseudomonadati</taxon>
        <taxon>Bacteroidota</taxon>
        <taxon>Flavobacteriia</taxon>
        <taxon>Flavobacteriales</taxon>
        <taxon>Weeksellaceae</taxon>
        <taxon>Moheibacter</taxon>
    </lineage>
</organism>
<gene>
    <name evidence="1" type="ORF">HU137_09000</name>
</gene>
<dbReference type="EMBL" id="JACDZE010000002">
    <property type="protein sequence ID" value="MBA5629904.1"/>
    <property type="molecule type" value="Genomic_DNA"/>
</dbReference>
<evidence type="ECO:0000313" key="1">
    <source>
        <dbReference type="EMBL" id="MBA5629904.1"/>
    </source>
</evidence>
<sequence>MCENSLALANFSRRVLGVLLANMEKRVHSLQHMTAKEKYQELLTEHPDILLRAPLGISSYRGSVRSFLIKKVLADISFPNP</sequence>